<accession>A0A1T4Y695</accession>
<dbReference type="InterPro" id="IPR032791">
    <property type="entry name" value="YhfZ_C"/>
</dbReference>
<proteinExistence type="predicted"/>
<keyword evidence="4" id="KW-1185">Reference proteome</keyword>
<dbReference type="AlphaFoldDB" id="A0A1T4Y695"/>
<dbReference type="Proteomes" id="UP000190105">
    <property type="component" value="Unassembled WGS sequence"/>
</dbReference>
<organism evidence="3 4">
    <name type="scientific">Caloramator quimbayensis</name>
    <dbReference type="NCBI Taxonomy" id="1147123"/>
    <lineage>
        <taxon>Bacteria</taxon>
        <taxon>Bacillati</taxon>
        <taxon>Bacillota</taxon>
        <taxon>Clostridia</taxon>
        <taxon>Eubacteriales</taxon>
        <taxon>Clostridiaceae</taxon>
        <taxon>Caloramator</taxon>
    </lineage>
</organism>
<dbReference type="OrthoDB" id="147067at2"/>
<dbReference type="InterPro" id="IPR036388">
    <property type="entry name" value="WH-like_DNA-bd_sf"/>
</dbReference>
<dbReference type="SUPFAM" id="SSF53850">
    <property type="entry name" value="Periplasmic binding protein-like II"/>
    <property type="match status" value="1"/>
</dbReference>
<evidence type="ECO:0000259" key="2">
    <source>
        <dbReference type="Pfam" id="PF14503"/>
    </source>
</evidence>
<dbReference type="RefSeq" id="WP_078697412.1">
    <property type="nucleotide sequence ID" value="NZ_FUYH01000024.1"/>
</dbReference>
<evidence type="ECO:0000313" key="4">
    <source>
        <dbReference type="Proteomes" id="UP000190105"/>
    </source>
</evidence>
<feature type="domain" description="YhfZ helix-turn-helix" evidence="1">
    <location>
        <begin position="27"/>
        <end position="73"/>
    </location>
</feature>
<gene>
    <name evidence="3" type="ORF">SAMN05443428_12411</name>
</gene>
<evidence type="ECO:0000259" key="1">
    <source>
        <dbReference type="Pfam" id="PF14502"/>
    </source>
</evidence>
<sequence length="308" mass="35337">MNKKLILMQKSGIIVMKLAQEFIGMEIGDRIDTIANYSEKFKTARGTVQNAIKYLEDNKAIYLEARGHLGTFIVDIDYKKLMHFTDINSIVGVMPLPYSKLYEGLATGLYKTMLKSGIPFSLAYMRGAKSRIEALKKNRYDFAIVSKLAAQKSIEEGLDINIVIEFGEFTYVNEHALIFYNPFKKDIEDGMKVGIDTTSIDHSILTLRQCEGKNVQLIELPYNQIIAKIISGEIDAAVWNIDEIFERKINIKYYPLFNNNLNKMDTEAVLIMNNNKKELESFLKRVLSKEEVLDYQKRVVRGEITPNY</sequence>
<dbReference type="InterPro" id="IPR041444">
    <property type="entry name" value="HTH_41"/>
</dbReference>
<dbReference type="CDD" id="cd13533">
    <property type="entry name" value="PBP2_Yhfz"/>
    <property type="match status" value="1"/>
</dbReference>
<dbReference type="Gene3D" id="3.40.190.10">
    <property type="entry name" value="Periplasmic binding protein-like II"/>
    <property type="match status" value="2"/>
</dbReference>
<dbReference type="EMBL" id="FUYH01000024">
    <property type="protein sequence ID" value="SKA97183.1"/>
    <property type="molecule type" value="Genomic_DNA"/>
</dbReference>
<name>A0A1T4Y695_9CLOT</name>
<feature type="domain" description="Uncharacterised protein YhfZ C-terminal" evidence="2">
    <location>
        <begin position="77"/>
        <end position="308"/>
    </location>
</feature>
<protein>
    <submittedName>
        <fullName evidence="3">Helix-turn-helix domain-containing protein</fullName>
    </submittedName>
</protein>
<dbReference type="NCBIfam" id="NF041241">
    <property type="entry name" value="YhfZ_full"/>
    <property type="match status" value="1"/>
</dbReference>
<reference evidence="4" key="1">
    <citation type="submission" date="2017-02" db="EMBL/GenBank/DDBJ databases">
        <authorList>
            <person name="Varghese N."/>
            <person name="Submissions S."/>
        </authorList>
    </citation>
    <scope>NUCLEOTIDE SEQUENCE [LARGE SCALE GENOMIC DNA]</scope>
    <source>
        <strain evidence="4">USBA 833</strain>
    </source>
</reference>
<evidence type="ECO:0000313" key="3">
    <source>
        <dbReference type="EMBL" id="SKA97183.1"/>
    </source>
</evidence>
<dbReference type="STRING" id="1147123.SAMN05443428_12411"/>
<dbReference type="Pfam" id="PF14502">
    <property type="entry name" value="HTH_41"/>
    <property type="match status" value="1"/>
</dbReference>
<dbReference type="Gene3D" id="1.10.10.10">
    <property type="entry name" value="Winged helix-like DNA-binding domain superfamily/Winged helix DNA-binding domain"/>
    <property type="match status" value="1"/>
</dbReference>
<dbReference type="Pfam" id="PF14503">
    <property type="entry name" value="YhfZ_C"/>
    <property type="match status" value="1"/>
</dbReference>